<gene>
    <name evidence="1" type="ORF">ACCO45_011017</name>
</gene>
<evidence type="ECO:0000313" key="1">
    <source>
        <dbReference type="EMBL" id="KAL3955454.1"/>
    </source>
</evidence>
<evidence type="ECO:0000313" key="2">
    <source>
        <dbReference type="Proteomes" id="UP001638806"/>
    </source>
</evidence>
<keyword evidence="2" id="KW-1185">Reference proteome</keyword>
<comment type="caution">
    <text evidence="1">The sequence shown here is derived from an EMBL/GenBank/DDBJ whole genome shotgun (WGS) entry which is preliminary data.</text>
</comment>
<dbReference type="EMBL" id="JBGNUJ010000010">
    <property type="protein sequence ID" value="KAL3955454.1"/>
    <property type="molecule type" value="Genomic_DNA"/>
</dbReference>
<protein>
    <submittedName>
        <fullName evidence="1">Uncharacterized protein</fullName>
    </submittedName>
</protein>
<reference evidence="1" key="1">
    <citation type="submission" date="2024-12" db="EMBL/GenBank/DDBJ databases">
        <title>Comparative genomics and development of molecular markers within Purpureocillium lilacinum and among Purpureocillium species.</title>
        <authorList>
            <person name="Yeh Z.-Y."/>
            <person name="Ni N.-T."/>
            <person name="Lo P.-H."/>
            <person name="Mushyakhwo K."/>
            <person name="Lin C.-F."/>
            <person name="Nai Y.-S."/>
        </authorList>
    </citation>
    <scope>NUCLEOTIDE SEQUENCE</scope>
    <source>
        <strain evidence="1">NCHU-NPUST-175</strain>
    </source>
</reference>
<proteinExistence type="predicted"/>
<sequence length="116" mass="12298">MPHSPPAWLLYGTKKGHPAWPYRYQGRAGRSLVGAEHQPELDVFPVPTAIRPRSHALFASAIDGVDCTGSNTARGRRAKSTGFASSTIPAGAPPARTEKSKGLTGPIRPPEFSVAP</sequence>
<organism evidence="1 2">
    <name type="scientific">Purpureocillium lilacinum</name>
    <name type="common">Paecilomyces lilacinus</name>
    <dbReference type="NCBI Taxonomy" id="33203"/>
    <lineage>
        <taxon>Eukaryota</taxon>
        <taxon>Fungi</taxon>
        <taxon>Dikarya</taxon>
        <taxon>Ascomycota</taxon>
        <taxon>Pezizomycotina</taxon>
        <taxon>Sordariomycetes</taxon>
        <taxon>Hypocreomycetidae</taxon>
        <taxon>Hypocreales</taxon>
        <taxon>Ophiocordycipitaceae</taxon>
        <taxon>Purpureocillium</taxon>
    </lineage>
</organism>
<accession>A0ACC4DIS3</accession>
<name>A0ACC4DIS3_PURLI</name>
<dbReference type="Proteomes" id="UP001638806">
    <property type="component" value="Unassembled WGS sequence"/>
</dbReference>